<keyword evidence="1" id="KW-0597">Phosphoprotein</keyword>
<dbReference type="Gene3D" id="1.20.900.10">
    <property type="entry name" value="Dbl homology (DH) domain"/>
    <property type="match status" value="2"/>
</dbReference>
<dbReference type="InterPro" id="IPR001849">
    <property type="entry name" value="PH_domain"/>
</dbReference>
<reference evidence="7 8" key="1">
    <citation type="submission" date="2018-02" db="EMBL/GenBank/DDBJ databases">
        <title>Genome sequence of the basidiomycete white-rot fungus Phlebia centrifuga.</title>
        <authorList>
            <person name="Granchi Z."/>
            <person name="Peng M."/>
            <person name="de Vries R.P."/>
            <person name="Hilden K."/>
            <person name="Makela M.R."/>
            <person name="Grigoriev I."/>
            <person name="Riley R."/>
        </authorList>
    </citation>
    <scope>NUCLEOTIDE SEQUENCE [LARGE SCALE GENOMIC DNA]</scope>
    <source>
        <strain evidence="7 8">FBCC195</strain>
    </source>
</reference>
<dbReference type="SMART" id="SM00036">
    <property type="entry name" value="CNH"/>
    <property type="match status" value="1"/>
</dbReference>
<feature type="compositionally biased region" description="Acidic residues" evidence="3">
    <location>
        <begin position="439"/>
        <end position="452"/>
    </location>
</feature>
<feature type="compositionally biased region" description="Polar residues" evidence="3">
    <location>
        <begin position="168"/>
        <end position="177"/>
    </location>
</feature>
<feature type="compositionally biased region" description="Polar residues" evidence="3">
    <location>
        <begin position="363"/>
        <end position="375"/>
    </location>
</feature>
<feature type="compositionally biased region" description="Low complexity" evidence="3">
    <location>
        <begin position="401"/>
        <end position="414"/>
    </location>
</feature>
<evidence type="ECO:0000256" key="2">
    <source>
        <dbReference type="ARBA" id="ARBA00022658"/>
    </source>
</evidence>
<feature type="compositionally biased region" description="Pro residues" evidence="3">
    <location>
        <begin position="110"/>
        <end position="125"/>
    </location>
</feature>
<evidence type="ECO:0000256" key="3">
    <source>
        <dbReference type="SAM" id="MobiDB-lite"/>
    </source>
</evidence>
<feature type="compositionally biased region" description="Low complexity" evidence="3">
    <location>
        <begin position="323"/>
        <end position="332"/>
    </location>
</feature>
<dbReference type="SMART" id="SM00325">
    <property type="entry name" value="RhoGEF"/>
    <property type="match status" value="2"/>
</dbReference>
<feature type="region of interest" description="Disordered" evidence="3">
    <location>
        <begin position="1160"/>
        <end position="1194"/>
    </location>
</feature>
<dbReference type="SUPFAM" id="SSF50729">
    <property type="entry name" value="PH domain-like"/>
    <property type="match status" value="1"/>
</dbReference>
<dbReference type="PANTHER" id="PTHR46572">
    <property type="entry name" value="RHO1 GDP-GTP EXCHANGE PROTEIN 1-RELATED"/>
    <property type="match status" value="1"/>
</dbReference>
<feature type="domain" description="CNH" evidence="6">
    <location>
        <begin position="1280"/>
        <end position="1588"/>
    </location>
</feature>
<feature type="region of interest" description="Disordered" evidence="3">
    <location>
        <begin position="605"/>
        <end position="624"/>
    </location>
</feature>
<dbReference type="InterPro" id="IPR035899">
    <property type="entry name" value="DBL_dom_sf"/>
</dbReference>
<feature type="compositionally biased region" description="Polar residues" evidence="3">
    <location>
        <begin position="201"/>
        <end position="211"/>
    </location>
</feature>
<dbReference type="PANTHER" id="PTHR46572:SF1">
    <property type="entry name" value="RHO1 GUANINE NUCLEOTIDE EXCHANGE FACTOR TUS1"/>
    <property type="match status" value="1"/>
</dbReference>
<dbReference type="Pfam" id="PF00621">
    <property type="entry name" value="RhoGEF"/>
    <property type="match status" value="2"/>
</dbReference>
<dbReference type="InterPro" id="IPR000219">
    <property type="entry name" value="DH_dom"/>
</dbReference>
<dbReference type="SUPFAM" id="SSF48065">
    <property type="entry name" value="DBL homology domain (DH-domain)"/>
    <property type="match status" value="2"/>
</dbReference>
<evidence type="ECO:0000256" key="1">
    <source>
        <dbReference type="ARBA" id="ARBA00022553"/>
    </source>
</evidence>
<feature type="compositionally biased region" description="Basic and acidic residues" evidence="3">
    <location>
        <begin position="143"/>
        <end position="152"/>
    </location>
</feature>
<accession>A0A2R6RZC1</accession>
<feature type="compositionally biased region" description="Polar residues" evidence="3">
    <location>
        <begin position="384"/>
        <end position="400"/>
    </location>
</feature>
<dbReference type="Gene3D" id="2.30.29.30">
    <property type="entry name" value="Pleckstrin-homology domain (PH domain)/Phosphotyrosine-binding domain (PTB)"/>
    <property type="match status" value="1"/>
</dbReference>
<proteinExistence type="predicted"/>
<dbReference type="InterPro" id="IPR001180">
    <property type="entry name" value="CNH_dom"/>
</dbReference>
<dbReference type="PROSITE" id="PS50219">
    <property type="entry name" value="CNH"/>
    <property type="match status" value="1"/>
</dbReference>
<sequence length="1680" mass="187708">MSTAAVHSQASPPGDEELAALYNQVLIGFAEESPTSEHSSQKLPSPGDRDFEPAYGQQHAGNGGDTQRSLHSMQSRAPNPAVSTQISLPSSPRSLPTPVVSPTAARPVRRLPPIPGQSAPPPPPISATMSQPFISMPEPGPYHPDHPPERMKLTTNDSSRRLPPTPTLAATNGQSRYSAHKGLPPSPRPSSRLSPGGRPGTASSIGTNAPSISMPVPELNGINGSDGDWSSPINRHSAASVSRNTSDRAAGTVRTSQYDDEPPPRSPSSLDDMYASPNEFSPRFSDTLQPGYRPTSGHSSSQVSTSIPASLYPGPVYSELGRSSSNTSGISSAYPTVARNTSTATTSTTATTTSASSRRTDGDTLNISRTDSNGWAPTPPAKYQPTSSQAYMQPQSSLNESGPSHSAAAGSSGRSWKDNDIIRTLQDIKRPLQVHENYEESEYYDDEDASEEGDDRFFNPALLSHIGVRLRDKVPRGTHVKGSIPYQRAFTGKDIVSTIQTQIQRELLITHGISTNDRRAALQVARSLQSQLFFYEVEWGGRILQDGVEDVYMFLDDQEGASDARIEQEELPTGIVTLLTKCYSVTCDEENPCYSYACPRKREALPPVSSAPDAEEDEEKDDWASTVPSDVLLSLPQSEINRQSIIYKVIGREKQYLRDLDTVESLFIRPLRNAHPPIIRASEVEEFIDEVFGNILDLRECNRRLLEVMYVRQREQAPVIHGIGDIFLDAATEFRIAYPNYVGHLPVAEKRLKDETEHNAEFRRFLEQCARHPDAHRLDLKHFLSRPSEHLQKYPPTLEAICKETTDGNPDIDFLKEAIDAIKKLQTVAQLWTFQSAMNKGPSGKLEWYNLVSEEIRKGMPKKEAKRQSIIFELIKGEMDYVKDLENIEVMYVQPLREMDPPIVPRDRLAQFITDVFHNFGELHAHHRKMLNTFQDIQREEHPCIRSITAAVYDAVLNFREAYMEYIPNYPIAAYRIDDEMINNPAFSTFVEQCTRLPDSRKLDMKAFINRPIPRLLRYELLLKSILDETPEGHEDRETIPQVLEVIKALGKDSEPGVVSAKQKVEVWRYNSNLVFKAGEAIDMDLLNENRSLIHTGKLLRQPDSGFEWSGWTELFVLLFDNYLVMTKPKERDGITKYQVYRRPIPLDLLTLANFTDPPVQRNTGILRPRLRGGEKHDQPSPNPAGSSASPETATDARAVYPCTIHHNGRLGGLWTIFADSSQARNEWKQKLEEAIGLRKVVQESNKVFEVETLSADTFLVPSILPGSGAQTWNHENAYTGKVTCSVPFTTADGRGLVAIGCAEGVWIGFRHDSRSMRRVLHLKMVTQCAMLEDFGIFLVLADKSLFAYHIEALVPSSPQSAHTSQTPQKLSGNKDVHFFSVGNLNGRTLVIYMKKKGLDSVFRVLEPVVGKINERAKAPQTFGSRLGLRSQRSEWFRVYRDFFLPSESFDLIFLKAKIVILCTKGFEIMDLTDFKSVTIPQRDDPRLEKLAKRCESCRPMGMFRSSKDEFLLCYDEFGLYVDRHGDPSRSIQTIEWEGTAEHVAWHPPYVLLFDSRFIEIRHVETGRLAQIIPGNDMRCIWDGRGTTTNTPATPGPEGWNEGMSQEPRVHGVMNSPEAAQQPGGPRVARPVAQHVFELIPTIPLYLPGSLSSPSQSTYFAQSNSPPHSPRLNPALSWRS</sequence>
<gene>
    <name evidence="7" type="ORF">PHLCEN_2v1693</name>
</gene>
<comment type="caution">
    <text evidence="7">The sequence shown here is derived from an EMBL/GenBank/DDBJ whole genome shotgun (WGS) entry which is preliminary data.</text>
</comment>
<feature type="compositionally biased region" description="Low complexity" evidence="3">
    <location>
        <begin position="296"/>
        <end position="306"/>
    </location>
</feature>
<dbReference type="CDD" id="cd00160">
    <property type="entry name" value="RhoGEF"/>
    <property type="match status" value="2"/>
</dbReference>
<protein>
    <recommendedName>
        <fullName evidence="9">Rho1 guanine nucleotide exchange factor 1</fullName>
    </recommendedName>
</protein>
<feature type="compositionally biased region" description="Polar residues" evidence="3">
    <location>
        <begin position="65"/>
        <end position="86"/>
    </location>
</feature>
<feature type="compositionally biased region" description="Low complexity" evidence="3">
    <location>
        <begin position="1587"/>
        <end position="1597"/>
    </location>
</feature>
<feature type="domain" description="DH" evidence="5">
    <location>
        <begin position="641"/>
        <end position="825"/>
    </location>
</feature>
<dbReference type="OrthoDB" id="2272012at2759"/>
<evidence type="ECO:0000313" key="7">
    <source>
        <dbReference type="EMBL" id="PSS35356.1"/>
    </source>
</evidence>
<dbReference type="Pfam" id="PF15405">
    <property type="entry name" value="PH_5"/>
    <property type="match status" value="1"/>
</dbReference>
<evidence type="ECO:0000259" key="6">
    <source>
        <dbReference type="PROSITE" id="PS50219"/>
    </source>
</evidence>
<organism evidence="7 8">
    <name type="scientific">Hermanssonia centrifuga</name>
    <dbReference type="NCBI Taxonomy" id="98765"/>
    <lineage>
        <taxon>Eukaryota</taxon>
        <taxon>Fungi</taxon>
        <taxon>Dikarya</taxon>
        <taxon>Basidiomycota</taxon>
        <taxon>Agaricomycotina</taxon>
        <taxon>Agaricomycetes</taxon>
        <taxon>Polyporales</taxon>
        <taxon>Meruliaceae</taxon>
        <taxon>Hermanssonia</taxon>
    </lineage>
</organism>
<dbReference type="Proteomes" id="UP000186601">
    <property type="component" value="Unassembled WGS sequence"/>
</dbReference>
<evidence type="ECO:0008006" key="9">
    <source>
        <dbReference type="Google" id="ProtNLM"/>
    </source>
</evidence>
<dbReference type="PROSITE" id="PS50003">
    <property type="entry name" value="PH_DOMAIN"/>
    <property type="match status" value="1"/>
</dbReference>
<dbReference type="STRING" id="98765.A0A2R6RZC1"/>
<keyword evidence="2" id="KW-0344">Guanine-nucleotide releasing factor</keyword>
<dbReference type="InterPro" id="IPR011993">
    <property type="entry name" value="PH-like_dom_sf"/>
</dbReference>
<dbReference type="InterPro" id="IPR041675">
    <property type="entry name" value="PH_5"/>
</dbReference>
<keyword evidence="8" id="KW-1185">Reference proteome</keyword>
<feature type="region of interest" description="Disordered" evidence="3">
    <location>
        <begin position="1587"/>
        <end position="1608"/>
    </location>
</feature>
<dbReference type="PROSITE" id="PS50010">
    <property type="entry name" value="DH_2"/>
    <property type="match status" value="2"/>
</dbReference>
<dbReference type="EMBL" id="MLYV02000137">
    <property type="protein sequence ID" value="PSS35356.1"/>
    <property type="molecule type" value="Genomic_DNA"/>
</dbReference>
<evidence type="ECO:0000259" key="5">
    <source>
        <dbReference type="PROSITE" id="PS50010"/>
    </source>
</evidence>
<dbReference type="GO" id="GO:0005085">
    <property type="term" value="F:guanyl-nucleotide exchange factor activity"/>
    <property type="evidence" value="ECO:0007669"/>
    <property type="project" value="UniProtKB-KW"/>
</dbReference>
<evidence type="ECO:0000259" key="4">
    <source>
        <dbReference type="PROSITE" id="PS50003"/>
    </source>
</evidence>
<feature type="compositionally biased region" description="Polar residues" evidence="3">
    <location>
        <begin position="231"/>
        <end position="244"/>
    </location>
</feature>
<dbReference type="SMART" id="SM00233">
    <property type="entry name" value="PH"/>
    <property type="match status" value="1"/>
</dbReference>
<feature type="domain" description="PH" evidence="4">
    <location>
        <begin position="1092"/>
        <end position="1237"/>
    </location>
</feature>
<name>A0A2R6RZC1_9APHY</name>
<feature type="compositionally biased region" description="Low complexity" evidence="3">
    <location>
        <begin position="341"/>
        <end position="357"/>
    </location>
</feature>
<dbReference type="InterPro" id="IPR052233">
    <property type="entry name" value="Rho-type_GEFs"/>
</dbReference>
<feature type="compositionally biased region" description="Low complexity" evidence="3">
    <location>
        <begin position="87"/>
        <end position="103"/>
    </location>
</feature>
<feature type="region of interest" description="Disordered" evidence="3">
    <location>
        <begin position="1656"/>
        <end position="1680"/>
    </location>
</feature>
<feature type="region of interest" description="Disordered" evidence="3">
    <location>
        <begin position="30"/>
        <end position="415"/>
    </location>
</feature>
<evidence type="ECO:0000313" key="8">
    <source>
        <dbReference type="Proteomes" id="UP000186601"/>
    </source>
</evidence>
<feature type="region of interest" description="Disordered" evidence="3">
    <location>
        <begin position="433"/>
        <end position="452"/>
    </location>
</feature>
<dbReference type="Pfam" id="PF00780">
    <property type="entry name" value="CNH"/>
    <property type="match status" value="1"/>
</dbReference>
<feature type="domain" description="DH" evidence="5">
    <location>
        <begin position="866"/>
        <end position="1057"/>
    </location>
</feature>